<evidence type="ECO:0000313" key="1">
    <source>
        <dbReference type="EMBL" id="MDU0354918.1"/>
    </source>
</evidence>
<organism evidence="1 2">
    <name type="scientific">Paraglaciecola aquimarina</name>
    <dbReference type="NCBI Taxonomy" id="1235557"/>
    <lineage>
        <taxon>Bacteria</taxon>
        <taxon>Pseudomonadati</taxon>
        <taxon>Pseudomonadota</taxon>
        <taxon>Gammaproteobacteria</taxon>
        <taxon>Alteromonadales</taxon>
        <taxon>Alteromonadaceae</taxon>
        <taxon>Paraglaciecola</taxon>
    </lineage>
</organism>
<proteinExistence type="predicted"/>
<dbReference type="EMBL" id="JAWDIO010000002">
    <property type="protein sequence ID" value="MDU0354918.1"/>
    <property type="molecule type" value="Genomic_DNA"/>
</dbReference>
<reference evidence="1 2" key="1">
    <citation type="submission" date="2023-10" db="EMBL/GenBank/DDBJ databases">
        <title>Glaciecola aquimarina strain GGW-M5 nov., isolated from a coastal seawater.</title>
        <authorList>
            <person name="Bayburt H."/>
            <person name="Kim J.M."/>
            <person name="Choi B.J."/>
            <person name="Jeon C.O."/>
        </authorList>
    </citation>
    <scope>NUCLEOTIDE SEQUENCE [LARGE SCALE GENOMIC DNA]</scope>
    <source>
        <strain evidence="1 2">KCTC 32108</strain>
    </source>
</reference>
<accession>A0ABU3SY42</accession>
<protein>
    <submittedName>
        <fullName evidence="1">DUF1800 family protein</fullName>
    </submittedName>
</protein>
<dbReference type="RefSeq" id="WP_316026485.1">
    <property type="nucleotide sequence ID" value="NZ_JAWDIO010000002.1"/>
</dbReference>
<evidence type="ECO:0000313" key="2">
    <source>
        <dbReference type="Proteomes" id="UP001247805"/>
    </source>
</evidence>
<sequence>MSRTHAFIAANRFGYGANDRTIQQIKDQPQGWLLAQLSADIATHELQSLNTPWSSQLATKQLNVYIQQKKQEKKSRLLEQTNMMALASQTTQKEIDKQIRTTTNNTISHLIQSDNPFFWRLTDFFSNHFSVTGNGPWMRALAPTLELEAIVPNISGRFENMLLAVESHPAMLVYLNNDQSVGPNSKVGKRSKGRKGLNENLAREILELHTLGVNAGYSQTDVIELARAITGWGIVRNGDGRFSFKSVLHEL</sequence>
<dbReference type="Proteomes" id="UP001247805">
    <property type="component" value="Unassembled WGS sequence"/>
</dbReference>
<name>A0ABU3SY42_9ALTE</name>
<gene>
    <name evidence="1" type="ORF">RS130_14265</name>
</gene>
<keyword evidence="2" id="KW-1185">Reference proteome</keyword>
<dbReference type="Pfam" id="PF08811">
    <property type="entry name" value="DUF1800"/>
    <property type="match status" value="1"/>
</dbReference>
<dbReference type="InterPro" id="IPR014917">
    <property type="entry name" value="DUF1800"/>
</dbReference>
<comment type="caution">
    <text evidence="1">The sequence shown here is derived from an EMBL/GenBank/DDBJ whole genome shotgun (WGS) entry which is preliminary data.</text>
</comment>